<evidence type="ECO:0000313" key="2">
    <source>
        <dbReference type="Proteomes" id="UP000636505"/>
    </source>
</evidence>
<proteinExistence type="predicted"/>
<dbReference type="Proteomes" id="UP000636505">
    <property type="component" value="Unassembled WGS sequence"/>
</dbReference>
<evidence type="ECO:0000313" key="1">
    <source>
        <dbReference type="EMBL" id="MBE9077568.1"/>
    </source>
</evidence>
<dbReference type="InterPro" id="IPR014951">
    <property type="entry name" value="DUF1822"/>
</dbReference>
<dbReference type="RefSeq" id="WP_193906480.1">
    <property type="nucleotide sequence ID" value="NZ_JADEXG010000018.1"/>
</dbReference>
<gene>
    <name evidence="1" type="ORF">IQ241_09705</name>
</gene>
<comment type="caution">
    <text evidence="1">The sequence shown here is derived from an EMBL/GenBank/DDBJ whole genome shotgun (WGS) entry which is preliminary data.</text>
</comment>
<name>A0A8J7AVA0_9CYAN</name>
<reference evidence="1" key="1">
    <citation type="submission" date="2020-10" db="EMBL/GenBank/DDBJ databases">
        <authorList>
            <person name="Castelo-Branco R."/>
            <person name="Eusebio N."/>
            <person name="Adriana R."/>
            <person name="Vieira A."/>
            <person name="Brugerolle De Fraissinette N."/>
            <person name="Rezende De Castro R."/>
            <person name="Schneider M.P."/>
            <person name="Vasconcelos V."/>
            <person name="Leao P.N."/>
        </authorList>
    </citation>
    <scope>NUCLEOTIDE SEQUENCE</scope>
    <source>
        <strain evidence="1">LEGE 07310</strain>
    </source>
</reference>
<protein>
    <submittedName>
        <fullName evidence="1">DUF1822 family protein</fullName>
    </submittedName>
</protein>
<organism evidence="1 2">
    <name type="scientific">Vasconcelosia minhoensis LEGE 07310</name>
    <dbReference type="NCBI Taxonomy" id="915328"/>
    <lineage>
        <taxon>Bacteria</taxon>
        <taxon>Bacillati</taxon>
        <taxon>Cyanobacteriota</taxon>
        <taxon>Cyanophyceae</taxon>
        <taxon>Nodosilineales</taxon>
        <taxon>Cymatolegaceae</taxon>
        <taxon>Vasconcelosia</taxon>
        <taxon>Vasconcelosia minhoensis</taxon>
    </lineage>
</organism>
<dbReference type="AlphaFoldDB" id="A0A8J7AVA0"/>
<dbReference type="Pfam" id="PF08852">
    <property type="entry name" value="DUF1822"/>
    <property type="match status" value="1"/>
</dbReference>
<dbReference type="EMBL" id="JADEXG010000018">
    <property type="protein sequence ID" value="MBE9077568.1"/>
    <property type="molecule type" value="Genomic_DNA"/>
</dbReference>
<sequence length="333" mass="37120">MSTPLEIKNLGLRLPITEQARQIAQRFSEIQSTPEKAKQVQLNTLAVWVVNDYCQMMDIPTELDHSDSWNPVVQVMANVADLVLPEIGRLECRPVRSEAQTCFVPPEVWDCRVGYVVVEIDDALQSAQLIGFTPAVTTEELPIAKLLPLEDLLDHLYTLRQASLLPALDGLAAGAVEAAVNLSQWLNDTFETSWQAVESVLNPDRMAPAVSFRRVGIDEGTTPELTPSRIRRAKLIDLAVQLGLRQVVLLVNLQPEASEQTYIGLQVHPAAGQPYLPSGLELAILEPSDAVFMQAQSRQADNYIQLRFSGKPGERFRIRITLEDARYLEEFVI</sequence>
<keyword evidence="2" id="KW-1185">Reference proteome</keyword>
<accession>A0A8J7AVA0</accession>